<organism evidence="2 3">
    <name type="scientific">Miscanthus lutarioriparius</name>
    <dbReference type="NCBI Taxonomy" id="422564"/>
    <lineage>
        <taxon>Eukaryota</taxon>
        <taxon>Viridiplantae</taxon>
        <taxon>Streptophyta</taxon>
        <taxon>Embryophyta</taxon>
        <taxon>Tracheophyta</taxon>
        <taxon>Spermatophyta</taxon>
        <taxon>Magnoliopsida</taxon>
        <taxon>Liliopsida</taxon>
        <taxon>Poales</taxon>
        <taxon>Poaceae</taxon>
        <taxon>PACMAD clade</taxon>
        <taxon>Panicoideae</taxon>
        <taxon>Andropogonodae</taxon>
        <taxon>Andropogoneae</taxon>
        <taxon>Saccharinae</taxon>
        <taxon>Miscanthus</taxon>
    </lineage>
</organism>
<sequence>MSLARPKEDLWNSIAAGAVSWAALGARRGAALVAFGAALDFVDGRIPPLETPRHQPAQPLHAPTPAPAPAAPGFLGIPQGPPIVVQEVSVGDQRL</sequence>
<evidence type="ECO:0000313" key="2">
    <source>
        <dbReference type="EMBL" id="CAD6211536.1"/>
    </source>
</evidence>
<name>A0A811MLA7_9POAL</name>
<keyword evidence="3" id="KW-1185">Reference proteome</keyword>
<protein>
    <submittedName>
        <fullName evidence="2">Uncharacterized protein</fullName>
    </submittedName>
</protein>
<reference evidence="2" key="1">
    <citation type="submission" date="2020-10" db="EMBL/GenBank/DDBJ databases">
        <authorList>
            <person name="Han B."/>
            <person name="Lu T."/>
            <person name="Zhao Q."/>
            <person name="Huang X."/>
            <person name="Zhao Y."/>
        </authorList>
    </citation>
    <scope>NUCLEOTIDE SEQUENCE</scope>
</reference>
<dbReference type="EMBL" id="CAJGYO010000002">
    <property type="protein sequence ID" value="CAD6211536.1"/>
    <property type="molecule type" value="Genomic_DNA"/>
</dbReference>
<gene>
    <name evidence="2" type="ORF">NCGR_LOCUS7498</name>
</gene>
<evidence type="ECO:0000256" key="1">
    <source>
        <dbReference type="SAM" id="MobiDB-lite"/>
    </source>
</evidence>
<accession>A0A811MLA7</accession>
<evidence type="ECO:0000313" key="3">
    <source>
        <dbReference type="Proteomes" id="UP000604825"/>
    </source>
</evidence>
<dbReference type="AlphaFoldDB" id="A0A811MLA7"/>
<feature type="region of interest" description="Disordered" evidence="1">
    <location>
        <begin position="48"/>
        <end position="78"/>
    </location>
</feature>
<proteinExistence type="predicted"/>
<dbReference type="Proteomes" id="UP000604825">
    <property type="component" value="Unassembled WGS sequence"/>
</dbReference>
<comment type="caution">
    <text evidence="2">The sequence shown here is derived from an EMBL/GenBank/DDBJ whole genome shotgun (WGS) entry which is preliminary data.</text>
</comment>